<feature type="transmembrane region" description="Helical" evidence="1">
    <location>
        <begin position="6"/>
        <end position="24"/>
    </location>
</feature>
<reference evidence="2" key="1">
    <citation type="submission" date="2022-02" db="EMBL/GenBank/DDBJ databases">
        <title>Towards deciphering the DNA virus diversity associated with rodent species in the families Cricetidae and Heteromyidae.</title>
        <authorList>
            <person name="Lund M."/>
            <person name="Larsen B.B."/>
            <person name="Gryseels S."/>
            <person name="Kraberger S."/>
            <person name="Rowsey D.M."/>
            <person name="Steger L."/>
            <person name="Yule K.M."/>
            <person name="Upham N.S."/>
            <person name="Worobey M."/>
            <person name="Van Doorslaer K."/>
            <person name="Varsani A."/>
        </authorList>
    </citation>
    <scope>NUCLEOTIDE SEQUENCE</scope>
    <source>
        <strain evidence="2">NeonRodF8_36</strain>
    </source>
</reference>
<keyword evidence="1" id="KW-0812">Transmembrane</keyword>
<protein>
    <recommendedName>
        <fullName evidence="3">Holin</fullName>
    </recommendedName>
</protein>
<evidence type="ECO:0000313" key="2">
    <source>
        <dbReference type="EMBL" id="UPW36494.1"/>
    </source>
</evidence>
<accession>A0A976N0I5</accession>
<keyword evidence="1" id="KW-0472">Membrane</keyword>
<keyword evidence="1" id="KW-1133">Transmembrane helix</keyword>
<evidence type="ECO:0008006" key="3">
    <source>
        <dbReference type="Google" id="ProtNLM"/>
    </source>
</evidence>
<sequence length="104" mass="11580">MSLELIPTIASLAVTAISIIIAIAQTIKKGKKEKTVELAKVVQKIPDFISEAEQIIGEGKGIAKLQYVLNKIQLQCQINNIDFEEKAFTEEVEKILETPQKKEN</sequence>
<organism evidence="2">
    <name type="scientific">Peromfec virus RodF8_36</name>
    <dbReference type="NCBI Taxonomy" id="2929371"/>
    <lineage>
        <taxon>Viruses</taxon>
        <taxon>Monodnaviria</taxon>
        <taxon>Sangervirae</taxon>
        <taxon>Phixviricota</taxon>
        <taxon>Malgrandaviricetes</taxon>
        <taxon>Petitvirales</taxon>
        <taxon>Microviridae</taxon>
    </lineage>
</organism>
<dbReference type="EMBL" id="OM869640">
    <property type="protein sequence ID" value="UPW36494.1"/>
    <property type="molecule type" value="Genomic_DNA"/>
</dbReference>
<proteinExistence type="predicted"/>
<evidence type="ECO:0000256" key="1">
    <source>
        <dbReference type="SAM" id="Phobius"/>
    </source>
</evidence>
<name>A0A976N0I5_9VIRU</name>